<dbReference type="InterPro" id="IPR023201">
    <property type="entry name" value="SecY_dom_sf"/>
</dbReference>
<dbReference type="Pfam" id="PF00344">
    <property type="entry name" value="SecY"/>
    <property type="match status" value="1"/>
</dbReference>
<organism evidence="4 5">
    <name type="scientific">Vittaforma corneae (strain ATCC 50505)</name>
    <name type="common">Microsporidian parasite</name>
    <name type="synonym">Nosema corneum</name>
    <dbReference type="NCBI Taxonomy" id="993615"/>
    <lineage>
        <taxon>Eukaryota</taxon>
        <taxon>Fungi</taxon>
        <taxon>Fungi incertae sedis</taxon>
        <taxon>Microsporidia</taxon>
        <taxon>Nosematidae</taxon>
        <taxon>Vittaforma</taxon>
    </lineage>
</organism>
<evidence type="ECO:0000313" key="4">
    <source>
        <dbReference type="EMBL" id="ELA41879.1"/>
    </source>
</evidence>
<dbReference type="InParanoid" id="L2GML6"/>
<dbReference type="Gene3D" id="1.10.3370.10">
    <property type="entry name" value="SecY subunit domain"/>
    <property type="match status" value="1"/>
</dbReference>
<gene>
    <name evidence="4" type="ORF">VICG_01063</name>
</gene>
<dbReference type="GO" id="GO:0015450">
    <property type="term" value="F:protein-transporting ATPase activity"/>
    <property type="evidence" value="ECO:0007669"/>
    <property type="project" value="EnsemblFungi"/>
</dbReference>
<dbReference type="FunCoup" id="L2GML6">
    <property type="interactions" value="151"/>
</dbReference>
<evidence type="ECO:0000313" key="5">
    <source>
        <dbReference type="Proteomes" id="UP000011082"/>
    </source>
</evidence>
<keyword evidence="5" id="KW-1185">Reference proteome</keyword>
<evidence type="ECO:0000256" key="2">
    <source>
        <dbReference type="SAM" id="Phobius"/>
    </source>
</evidence>
<proteinExistence type="inferred from homology"/>
<feature type="transmembrane region" description="Helical" evidence="2">
    <location>
        <begin position="265"/>
        <end position="284"/>
    </location>
</feature>
<feature type="transmembrane region" description="Helical" evidence="2">
    <location>
        <begin position="440"/>
        <end position="461"/>
    </location>
</feature>
<dbReference type="VEuPathDB" id="MicrosporidiaDB:VICG_01063"/>
<dbReference type="GO" id="GO:0070843">
    <property type="term" value="P:misfolded protein transport"/>
    <property type="evidence" value="ECO:0007669"/>
    <property type="project" value="EnsemblFungi"/>
</dbReference>
<dbReference type="GO" id="GO:1904680">
    <property type="term" value="F:peptide transmembrane transporter activity"/>
    <property type="evidence" value="ECO:0007669"/>
    <property type="project" value="EnsemblFungi"/>
</dbReference>
<dbReference type="GO" id="GO:0005784">
    <property type="term" value="C:Sec61 translocon complex"/>
    <property type="evidence" value="ECO:0007669"/>
    <property type="project" value="EnsemblFungi"/>
</dbReference>
<dbReference type="PANTHER" id="PTHR10906">
    <property type="entry name" value="SECY/SEC61-ALPHA FAMILY MEMBER"/>
    <property type="match status" value="1"/>
</dbReference>
<dbReference type="GO" id="GO:0031204">
    <property type="term" value="P:post-translational protein targeting to membrane, translocation"/>
    <property type="evidence" value="ECO:0007669"/>
    <property type="project" value="EnsemblFungi"/>
</dbReference>
<dbReference type="InterPro" id="IPR002208">
    <property type="entry name" value="SecY/SEC61-alpha"/>
</dbReference>
<dbReference type="OMA" id="PMMRQMF"/>
<keyword evidence="2" id="KW-1133">Transmembrane helix</keyword>
<keyword evidence="2" id="KW-0812">Transmembrane</keyword>
<dbReference type="GeneID" id="19881774"/>
<sequence>MATLLLVKIYAPMATEPKKARSLFSNLLLLVRPFVPILPQVRSPARTPSLREKFIWTVLAVLIYLVASQIPLYGILTTNIQDHTQWLRILIASSRGTLMDLGTGPVVTASVIMQLLTSSKIIEPDFNIPEDKILHDSLQKLIALLLTVGQALVQIITGFYGPFETLTKASCCLIVFQLIISGILVILLDELLQKGYGIGNGVNLFIVANVCERIIWNAISPKVFYTGRGLEFEGCLVATVHLLFARRNKLAALYEIMFRENLPNLSSLIFTFIIFSFVVYVQSIRVELPIISRKHKGIVSSYPINLMYSSTNPILFQNTIVTQFFNVSRLLYKFFPKNLFVRLFGIWEQKPKVGFAPVSGLCYYIFPPNSYTDMFTRPIFFALYCCIMLCSSAFLAVSLLESQEENAEVVFKRIKAKDMQLKGIRDTNAVDKLNEYVPTAAFLSGLLTSFVVLFCDLFSVVGSGSNVFLAAGIVNQYIKLVTKETAKRSGKAIIE</sequence>
<dbReference type="OrthoDB" id="2191217at2759"/>
<dbReference type="RefSeq" id="XP_007604509.1">
    <property type="nucleotide sequence ID" value="XM_007604447.1"/>
</dbReference>
<dbReference type="EMBL" id="JH370137">
    <property type="protein sequence ID" value="ELA41879.1"/>
    <property type="molecule type" value="Genomic_DNA"/>
</dbReference>
<dbReference type="SUPFAM" id="SSF103491">
    <property type="entry name" value="Preprotein translocase SecY subunit"/>
    <property type="match status" value="1"/>
</dbReference>
<name>L2GML6_VITCO</name>
<comment type="similarity">
    <text evidence="1">Belongs to the SecY/SEC61-alpha family.</text>
</comment>
<reference evidence="5" key="1">
    <citation type="submission" date="2011-05" db="EMBL/GenBank/DDBJ databases">
        <title>The genome sequence of Vittaforma corneae strain ATCC 50505.</title>
        <authorList>
            <consortium name="The Broad Institute Genome Sequencing Platform"/>
            <person name="Cuomo C."/>
            <person name="Didier E."/>
            <person name="Bowers L."/>
            <person name="Young S.K."/>
            <person name="Zeng Q."/>
            <person name="Gargeya S."/>
            <person name="Fitzgerald M."/>
            <person name="Haas B."/>
            <person name="Abouelleil A."/>
            <person name="Alvarado L."/>
            <person name="Arachchi H.M."/>
            <person name="Berlin A."/>
            <person name="Chapman S.B."/>
            <person name="Gearin G."/>
            <person name="Goldberg J."/>
            <person name="Griggs A."/>
            <person name="Gujja S."/>
            <person name="Hansen M."/>
            <person name="Heiman D."/>
            <person name="Howarth C."/>
            <person name="Larimer J."/>
            <person name="Lui A."/>
            <person name="MacDonald P.J.P."/>
            <person name="McCowen C."/>
            <person name="Montmayeur A."/>
            <person name="Murphy C."/>
            <person name="Neiman D."/>
            <person name="Pearson M."/>
            <person name="Priest M."/>
            <person name="Roberts A."/>
            <person name="Saif S."/>
            <person name="Shea T."/>
            <person name="Sisk P."/>
            <person name="Stolte C."/>
            <person name="Sykes S."/>
            <person name="Wortman J."/>
            <person name="Nusbaum C."/>
            <person name="Birren B."/>
        </authorList>
    </citation>
    <scope>NUCLEOTIDE SEQUENCE [LARGE SCALE GENOMIC DNA]</scope>
    <source>
        <strain evidence="5">ATCC 50505</strain>
    </source>
</reference>
<dbReference type="GO" id="GO:0000324">
    <property type="term" value="C:fungal-type vacuole"/>
    <property type="evidence" value="ECO:0007669"/>
    <property type="project" value="EnsemblFungi"/>
</dbReference>
<protein>
    <recommendedName>
        <fullName evidence="3">Translocon Sec61/SecY plug domain-containing protein</fullName>
    </recommendedName>
</protein>
<dbReference type="InterPro" id="IPR019561">
    <property type="entry name" value="Translocon_Sec61/SecY_plug_dom"/>
</dbReference>
<dbReference type="PIRSF" id="PIRSF004557">
    <property type="entry name" value="SecY"/>
    <property type="match status" value="1"/>
</dbReference>
<accession>L2GML6</accession>
<feature type="transmembrane region" description="Helical" evidence="2">
    <location>
        <begin position="141"/>
        <end position="160"/>
    </location>
</feature>
<evidence type="ECO:0000256" key="1">
    <source>
        <dbReference type="RuleBase" id="RU004349"/>
    </source>
</evidence>
<dbReference type="AlphaFoldDB" id="L2GML6"/>
<feature type="transmembrane region" description="Helical" evidence="2">
    <location>
        <begin position="166"/>
        <end position="188"/>
    </location>
</feature>
<feature type="domain" description="Translocon Sec61/SecY plug" evidence="3">
    <location>
        <begin position="62"/>
        <end position="96"/>
    </location>
</feature>
<feature type="transmembrane region" description="Helical" evidence="2">
    <location>
        <begin position="379"/>
        <end position="400"/>
    </location>
</feature>
<dbReference type="Proteomes" id="UP000011082">
    <property type="component" value="Unassembled WGS sequence"/>
</dbReference>
<dbReference type="STRING" id="993615.L2GML6"/>
<dbReference type="GO" id="GO:0006616">
    <property type="term" value="P:SRP-dependent cotranslational protein targeting to membrane, translocation"/>
    <property type="evidence" value="ECO:0007669"/>
    <property type="project" value="EnsemblFungi"/>
</dbReference>
<dbReference type="GO" id="GO:0030970">
    <property type="term" value="P:retrograde protein transport, ER to cytosol"/>
    <property type="evidence" value="ECO:0007669"/>
    <property type="project" value="EnsemblFungi"/>
</dbReference>
<dbReference type="Pfam" id="PF10559">
    <property type="entry name" value="Plug_translocon"/>
    <property type="match status" value="1"/>
</dbReference>
<evidence type="ECO:0000259" key="3">
    <source>
        <dbReference type="Pfam" id="PF10559"/>
    </source>
</evidence>
<feature type="transmembrane region" description="Helical" evidence="2">
    <location>
        <begin position="54"/>
        <end position="76"/>
    </location>
</feature>
<keyword evidence="2" id="KW-0472">Membrane</keyword>
<dbReference type="GO" id="GO:0005048">
    <property type="term" value="F:signal sequence binding"/>
    <property type="evidence" value="ECO:0007669"/>
    <property type="project" value="EnsemblFungi"/>
</dbReference>
<dbReference type="HOGENOM" id="CLU_031763_2_1_1"/>